<dbReference type="STRING" id="145388.A0A0D2KEJ3"/>
<dbReference type="Gene3D" id="3.40.50.720">
    <property type="entry name" value="NAD(P)-binding Rossmann-like Domain"/>
    <property type="match status" value="1"/>
</dbReference>
<dbReference type="KEGG" id="mng:MNEG_13734"/>
<evidence type="ECO:0000313" key="4">
    <source>
        <dbReference type="EMBL" id="KIY94228.1"/>
    </source>
</evidence>
<keyword evidence="5" id="KW-1185">Reference proteome</keyword>
<dbReference type="Pfam" id="PF07993">
    <property type="entry name" value="NAD_binding_4"/>
    <property type="match status" value="1"/>
</dbReference>
<feature type="region of interest" description="Disordered" evidence="2">
    <location>
        <begin position="1"/>
        <end position="22"/>
    </location>
</feature>
<evidence type="ECO:0000259" key="3">
    <source>
        <dbReference type="Pfam" id="PF07993"/>
    </source>
</evidence>
<dbReference type="Proteomes" id="UP000054498">
    <property type="component" value="Unassembled WGS sequence"/>
</dbReference>
<dbReference type="OrthoDB" id="1679203at2759"/>
<comment type="catalytic activity">
    <reaction evidence="1">
        <text>a long-chain fatty acyl-CoA + 2 NADPH + 2 H(+) = a long-chain primary fatty alcohol + 2 NADP(+) + CoA</text>
        <dbReference type="Rhea" id="RHEA:52716"/>
        <dbReference type="ChEBI" id="CHEBI:15378"/>
        <dbReference type="ChEBI" id="CHEBI:57287"/>
        <dbReference type="ChEBI" id="CHEBI:57783"/>
        <dbReference type="ChEBI" id="CHEBI:58349"/>
        <dbReference type="ChEBI" id="CHEBI:77396"/>
        <dbReference type="ChEBI" id="CHEBI:83139"/>
        <dbReference type="EC" id="1.2.1.84"/>
    </reaction>
</comment>
<comment type="function">
    <text evidence="1">Catalyzes the reduction of fatty acyl-CoA to fatty alcohols.</text>
</comment>
<reference evidence="4 5" key="1">
    <citation type="journal article" date="2013" name="BMC Genomics">
        <title>Reconstruction of the lipid metabolism for the microalga Monoraphidium neglectum from its genome sequence reveals characteristics suitable for biofuel production.</title>
        <authorList>
            <person name="Bogen C."/>
            <person name="Al-Dilaimi A."/>
            <person name="Albersmeier A."/>
            <person name="Wichmann J."/>
            <person name="Grundmann M."/>
            <person name="Rupp O."/>
            <person name="Lauersen K.J."/>
            <person name="Blifernez-Klassen O."/>
            <person name="Kalinowski J."/>
            <person name="Goesmann A."/>
            <person name="Mussgnug J.H."/>
            <person name="Kruse O."/>
        </authorList>
    </citation>
    <scope>NUCLEOTIDE SEQUENCE [LARGE SCALE GENOMIC DNA]</scope>
    <source>
        <strain evidence="4 5">SAG 48.87</strain>
    </source>
</reference>
<dbReference type="EMBL" id="KK104231">
    <property type="protein sequence ID" value="KIY94228.1"/>
    <property type="molecule type" value="Genomic_DNA"/>
</dbReference>
<dbReference type="GeneID" id="25731226"/>
<dbReference type="SUPFAM" id="SSF51735">
    <property type="entry name" value="NAD(P)-binding Rossmann-fold domains"/>
    <property type="match status" value="1"/>
</dbReference>
<keyword evidence="1" id="KW-0521">NADP</keyword>
<protein>
    <recommendedName>
        <fullName evidence="1">Fatty acyl-CoA reductase</fullName>
        <ecNumber evidence="1">1.2.1.84</ecNumber>
    </recommendedName>
</protein>
<keyword evidence="1" id="KW-0444">Lipid biosynthesis</keyword>
<evidence type="ECO:0000313" key="5">
    <source>
        <dbReference type="Proteomes" id="UP000054498"/>
    </source>
</evidence>
<gene>
    <name evidence="4" type="ORF">MNEG_13734</name>
</gene>
<sequence length="494" mass="52412">MASADAERAAERERAGGARPHNLTSAAALAANEYAEDPARFKAPRVLEMRARGGRCFDFDYYVEENPDLKVLGSGKEDLWRHFVYTGQFEARMHSPLAERADQALKSLGLGGEGDDFSPFGQISRYSVRKEFEGATVFVTGATGFIGSLVVELLLRTTNVGRIYVLARGKRGSSARERVQRLLHSGLFHQIRDKGDLVSKVVLMEGDLTQENMGLSPDDAATLTSDVQHVVHCASIIEAEADVQRTLSSNYLGTKRLLLLAARMARLRAMVHLSAAHANVNQPPGASVDEVIYPLMFGNQEVDSGSLVEDLMSLTPESANVRAQMYLDMWGFPNTYTLGKNLTEKLVAQFHAGGLPVAIVRPSMVCGLAGAPYPGYSGSLAGPGGQALAQAVGLYDTLDSFAMMPTNVWDVVPADMVAAAVVSTAAATSARVHIDGYFDPAISDGGLGGAGVPGSGSVGGMAAAVMADGAALGPLIVHAATSTTYPISYVESQW</sequence>
<dbReference type="GO" id="GO:0102965">
    <property type="term" value="F:alcohol-forming long-chain fatty acyl-CoA reductase activity"/>
    <property type="evidence" value="ECO:0007669"/>
    <property type="project" value="UniProtKB-EC"/>
</dbReference>
<dbReference type="InterPro" id="IPR026055">
    <property type="entry name" value="FAR"/>
</dbReference>
<organism evidence="4 5">
    <name type="scientific">Monoraphidium neglectum</name>
    <dbReference type="NCBI Taxonomy" id="145388"/>
    <lineage>
        <taxon>Eukaryota</taxon>
        <taxon>Viridiplantae</taxon>
        <taxon>Chlorophyta</taxon>
        <taxon>core chlorophytes</taxon>
        <taxon>Chlorophyceae</taxon>
        <taxon>CS clade</taxon>
        <taxon>Sphaeropleales</taxon>
        <taxon>Selenastraceae</taxon>
        <taxon>Monoraphidium</taxon>
    </lineage>
</organism>
<comment type="similarity">
    <text evidence="1">Belongs to the fatty acyl-CoA reductase family.</text>
</comment>
<keyword evidence="1" id="KW-0443">Lipid metabolism</keyword>
<dbReference type="GO" id="GO:0035336">
    <property type="term" value="P:long-chain fatty-acyl-CoA metabolic process"/>
    <property type="evidence" value="ECO:0007669"/>
    <property type="project" value="TreeGrafter"/>
</dbReference>
<accession>A0A0D2KEJ3</accession>
<dbReference type="PANTHER" id="PTHR11011:SF45">
    <property type="entry name" value="FATTY ACYL-COA REDUCTASE CG8306-RELATED"/>
    <property type="match status" value="1"/>
</dbReference>
<dbReference type="RefSeq" id="XP_013893248.1">
    <property type="nucleotide sequence ID" value="XM_014037794.1"/>
</dbReference>
<proteinExistence type="inferred from homology"/>
<evidence type="ECO:0000256" key="1">
    <source>
        <dbReference type="RuleBase" id="RU363097"/>
    </source>
</evidence>
<evidence type="ECO:0000256" key="2">
    <source>
        <dbReference type="SAM" id="MobiDB-lite"/>
    </source>
</evidence>
<dbReference type="InterPro" id="IPR036291">
    <property type="entry name" value="NAD(P)-bd_dom_sf"/>
</dbReference>
<dbReference type="GO" id="GO:0080019">
    <property type="term" value="F:alcohol-forming very long-chain fatty acyl-CoA reductase activity"/>
    <property type="evidence" value="ECO:0007669"/>
    <property type="project" value="InterPro"/>
</dbReference>
<name>A0A0D2KEJ3_9CHLO</name>
<dbReference type="EC" id="1.2.1.84" evidence="1"/>
<dbReference type="PANTHER" id="PTHR11011">
    <property type="entry name" value="MALE STERILITY PROTEIN 2-RELATED"/>
    <property type="match status" value="1"/>
</dbReference>
<keyword evidence="1 4" id="KW-0560">Oxidoreductase</keyword>
<feature type="compositionally biased region" description="Basic and acidic residues" evidence="2">
    <location>
        <begin position="1"/>
        <end position="16"/>
    </location>
</feature>
<feature type="domain" description="Thioester reductase (TE)" evidence="3">
    <location>
        <begin position="139"/>
        <end position="420"/>
    </location>
</feature>
<dbReference type="AlphaFoldDB" id="A0A0D2KEJ3"/>
<dbReference type="InterPro" id="IPR013120">
    <property type="entry name" value="FAR_NAD-bd"/>
</dbReference>